<feature type="binding site" evidence="3">
    <location>
        <position position="53"/>
    </location>
    <ligand>
        <name>GTP</name>
        <dbReference type="ChEBI" id="CHEBI:37565"/>
    </ligand>
</feature>
<feature type="binding site" evidence="4">
    <location>
        <position position="11"/>
    </location>
    <ligand>
        <name>Mg(2+)</name>
        <dbReference type="ChEBI" id="CHEBI:18420"/>
    </ligand>
</feature>
<dbReference type="Gene3D" id="3.40.50.300">
    <property type="entry name" value="P-loop containing nucleotide triphosphate hydrolases"/>
    <property type="match status" value="1"/>
</dbReference>
<dbReference type="EMBL" id="GL629990">
    <property type="protein sequence ID" value="EFW99472.1"/>
    <property type="molecule type" value="Genomic_DNA"/>
</dbReference>
<feature type="binding site" evidence="3">
    <location>
        <begin position="4"/>
        <end position="11"/>
    </location>
    <ligand>
        <name>GTP</name>
        <dbReference type="ChEBI" id="CHEBI:37565"/>
    </ligand>
</feature>
<dbReference type="eggNOG" id="KOG0071">
    <property type="taxonomic scope" value="Eukaryota"/>
</dbReference>
<dbReference type="InParanoid" id="F0XSA8"/>
<keyword evidence="6" id="KW-1185">Reference proteome</keyword>
<dbReference type="InterPro" id="IPR027417">
    <property type="entry name" value="P-loop_NTPase"/>
</dbReference>
<gene>
    <name evidence="5" type="ORF">CMQ_7840</name>
</gene>
<name>F0XSA8_GROCL</name>
<evidence type="ECO:0000313" key="5">
    <source>
        <dbReference type="EMBL" id="EFW99472.1"/>
    </source>
</evidence>
<evidence type="ECO:0000256" key="2">
    <source>
        <dbReference type="ARBA" id="ARBA00023134"/>
    </source>
</evidence>
<dbReference type="GO" id="GO:0005525">
    <property type="term" value="F:GTP binding"/>
    <property type="evidence" value="ECO:0007669"/>
    <property type="project" value="UniProtKB-KW"/>
</dbReference>
<dbReference type="Pfam" id="PF00025">
    <property type="entry name" value="Arf"/>
    <property type="match status" value="1"/>
</dbReference>
<dbReference type="InterPro" id="IPR006689">
    <property type="entry name" value="Small_GTPase_ARF/SAR"/>
</dbReference>
<sequence length="743" mass="82719">MLMGEAGAGKTTLLYSLCGFQDFATIPTIGLNAEDITLRDGSGWKFTLWDLGGGCGKQRPLFKHYLTADRFCVFLHDIGQDNCAEESIAAFQGVLEDCSSGGCRHIWVVFNKQDLIRSEDERLAKLGTMAGKYRDLAAPFADKVQVRILLLPGFDAAKHIRIDDMLSEIRKALQQEAKLGAVGHGKVAREASAEASPSEEDLRIAVEMAVAGQREQPSDAFWENFLGGTLTSWDHASHLRAGLGVILEGYLKPRGLFAWTDDFIGHLDRLREDRPDLFRNTAHRTMTMFWLHRIHGALKGYMASTIAAHSSQKTFHLPQLDEFPPILRADCRLMDKNLWRQFYSQGLMFSPRAKNEWCLPDLAMLPDTITAPSTSVVHTAGSLSGSNTTGLAGADLRLPRFAFTVVKKTLSSGSRRGRIVKRALEVLQKATMRQRAAAATGMSPSPPPPPYSETQAYFWIQYVHACLTVPKRDGLPPLQKELPDYGSLRNLSFSVFQAMFSLRGDEWRKFYTAQLWEGVGSRPQMLLPDRRQLPNVFPVPDSQSLDRAKSMLVQEVYQATGSLEDGVAPTLEKMTEEELAFFADLVVDEAEQLPEDEGAAALTGLNGDDSDKTRTDQIGGQYQTIARAELLLFIFRGLTNADISTHAALSDVSIRITGLLQSGWHRCSGVTQAFFWVRMVLGALLQRREDMARVAFGEFVRQHPELALDGLQWTYYSPEVWESVEAKDTYVMPDRQALASTSI</sequence>
<evidence type="ECO:0000256" key="4">
    <source>
        <dbReference type="PIRSR" id="PIRSR606689-2"/>
    </source>
</evidence>
<evidence type="ECO:0000313" key="6">
    <source>
        <dbReference type="Proteomes" id="UP000007796"/>
    </source>
</evidence>
<dbReference type="RefSeq" id="XP_014168955.1">
    <property type="nucleotide sequence ID" value="XM_014313480.1"/>
</dbReference>
<dbReference type="HOGENOM" id="CLU_014089_0_0_1"/>
<dbReference type="GO" id="GO:0046872">
    <property type="term" value="F:metal ion binding"/>
    <property type="evidence" value="ECO:0007669"/>
    <property type="project" value="UniProtKB-KW"/>
</dbReference>
<reference evidence="5 6" key="1">
    <citation type="journal article" date="2011" name="Proc. Natl. Acad. Sci. U.S.A.">
        <title>Genome and transcriptome analyses of the mountain pine beetle-fungal symbiont Grosmannia clavigera, a lodgepole pine pathogen.</title>
        <authorList>
            <person name="DiGuistini S."/>
            <person name="Wang Y."/>
            <person name="Liao N.Y."/>
            <person name="Taylor G."/>
            <person name="Tanguay P."/>
            <person name="Feau N."/>
            <person name="Henrissat B."/>
            <person name="Chan S.K."/>
            <person name="Hesse-Orce U."/>
            <person name="Alamouti S.M."/>
            <person name="Tsui C.K.M."/>
            <person name="Docking R.T."/>
            <person name="Levasseur A."/>
            <person name="Haridas S."/>
            <person name="Robertson G."/>
            <person name="Birol I."/>
            <person name="Holt R.A."/>
            <person name="Marra M.A."/>
            <person name="Hamelin R.C."/>
            <person name="Hirst M."/>
            <person name="Jones S.J.M."/>
            <person name="Bohlmann J."/>
            <person name="Breuil C."/>
        </authorList>
    </citation>
    <scope>NUCLEOTIDE SEQUENCE [LARGE SCALE GENOMIC DNA]</scope>
    <source>
        <strain evidence="6">kw1407 / UAMH 11150</strain>
    </source>
</reference>
<dbReference type="OrthoDB" id="427186at2759"/>
<accession>F0XSA8</accession>
<organism evidence="6">
    <name type="scientific">Grosmannia clavigera (strain kw1407 / UAMH 11150)</name>
    <name type="common">Blue stain fungus</name>
    <name type="synonym">Graphiocladiella clavigera</name>
    <dbReference type="NCBI Taxonomy" id="655863"/>
    <lineage>
        <taxon>Eukaryota</taxon>
        <taxon>Fungi</taxon>
        <taxon>Dikarya</taxon>
        <taxon>Ascomycota</taxon>
        <taxon>Pezizomycotina</taxon>
        <taxon>Sordariomycetes</taxon>
        <taxon>Sordariomycetidae</taxon>
        <taxon>Ophiostomatales</taxon>
        <taxon>Ophiostomataceae</taxon>
        <taxon>Leptographium</taxon>
    </lineage>
</organism>
<keyword evidence="4" id="KW-0479">Metal-binding</keyword>
<dbReference type="SUPFAM" id="SSF52540">
    <property type="entry name" value="P-loop containing nucleoside triphosphate hydrolases"/>
    <property type="match status" value="1"/>
</dbReference>
<keyword evidence="1 3" id="KW-0547">Nucleotide-binding</keyword>
<evidence type="ECO:0000256" key="3">
    <source>
        <dbReference type="PIRSR" id="PIRSR606689-1"/>
    </source>
</evidence>
<proteinExistence type="predicted"/>
<dbReference type="AlphaFoldDB" id="F0XSA8"/>
<feature type="binding site" evidence="3">
    <location>
        <begin position="111"/>
        <end position="114"/>
    </location>
    <ligand>
        <name>GTP</name>
        <dbReference type="ChEBI" id="CHEBI:37565"/>
    </ligand>
</feature>
<evidence type="ECO:0000256" key="1">
    <source>
        <dbReference type="ARBA" id="ARBA00022741"/>
    </source>
</evidence>
<keyword evidence="2 3" id="KW-0342">GTP-binding</keyword>
<protein>
    <submittedName>
        <fullName evidence="5">ADP-ribosylation factor 6</fullName>
    </submittedName>
</protein>
<dbReference type="STRING" id="655863.F0XSA8"/>
<dbReference type="GO" id="GO:0003924">
    <property type="term" value="F:GTPase activity"/>
    <property type="evidence" value="ECO:0007669"/>
    <property type="project" value="InterPro"/>
</dbReference>
<dbReference type="SMART" id="SM00177">
    <property type="entry name" value="ARF"/>
    <property type="match status" value="1"/>
</dbReference>
<feature type="binding site" evidence="4">
    <location>
        <position position="28"/>
    </location>
    <ligand>
        <name>Mg(2+)</name>
        <dbReference type="ChEBI" id="CHEBI:18420"/>
    </ligand>
</feature>
<dbReference type="InterPro" id="IPR024156">
    <property type="entry name" value="Small_GTPase_ARF"/>
</dbReference>
<dbReference type="GeneID" id="25981429"/>
<dbReference type="Proteomes" id="UP000007796">
    <property type="component" value="Unassembled WGS sequence"/>
</dbReference>
<dbReference type="PANTHER" id="PTHR11711">
    <property type="entry name" value="ADP RIBOSYLATION FACTOR-RELATED"/>
    <property type="match status" value="1"/>
</dbReference>
<keyword evidence="4" id="KW-0460">Magnesium</keyword>